<evidence type="ECO:0000256" key="3">
    <source>
        <dbReference type="SAM" id="MobiDB-lite"/>
    </source>
</evidence>
<evidence type="ECO:0000256" key="1">
    <source>
        <dbReference type="PIRNR" id="PIRNR005673"/>
    </source>
</evidence>
<dbReference type="Proteomes" id="UP001249851">
    <property type="component" value="Unassembled WGS sequence"/>
</dbReference>
<dbReference type="Pfam" id="PF00514">
    <property type="entry name" value="Arm"/>
    <property type="match status" value="2"/>
</dbReference>
<dbReference type="SMART" id="SM00185">
    <property type="entry name" value="ARM"/>
    <property type="match status" value="8"/>
</dbReference>
<accession>A0AAD9VED1</accession>
<dbReference type="InterPro" id="IPR002652">
    <property type="entry name" value="Importin-a_IBB"/>
</dbReference>
<feature type="domain" description="IBB" evidence="4">
    <location>
        <begin position="1"/>
        <end position="53"/>
    </location>
</feature>
<dbReference type="InterPro" id="IPR000225">
    <property type="entry name" value="Armadillo"/>
</dbReference>
<sequence>MNKMDRRDQYKNSSVKVSSKRDKRRDQEVELRKEKREKLFSLKRIRFSEDADSDCDVEDYTASQVKELARAIQKSDKNNLNNLKILRKAFSQGSEMIGAFLKEDNSLRALVGHLTCNNAEFQLEAAWCITNLATGVHEDTLKVLKASAAYLITYLSGQNIQLQDQCAWALGNFSGDSQECRDILRAQGIVVPMVNLLKCPVSTVVQSAAFALSNLARGEQVVAEEMIHAGIAPLILNLLSPGKHTIDVAGEVAWVLSYLTAKPDCVPVFVSGGIISVLVSFLNSLAQESPHKSQVVTPMLRSLGNVVSGPDEYGSLAMQSGELVIAMALYLQSSHRHIKKECLWVLSNLTAGLAQHVDMLIQAGILPLIIDLMSTSFDIKKEASICVCNISYHGPKYLKAVLELNAMNAFINFLKSPDHDTVITGLQFVEMALRNVSAAKEMFEMSEGISCLEALEYSCNGTVAQYANELLDTYFMSEGETDGAQQTVPVLKT</sequence>
<keyword evidence="1 2" id="KW-0813">Transport</keyword>
<gene>
    <name evidence="5" type="ORF">P5673_003987</name>
</gene>
<comment type="caution">
    <text evidence="5">The sequence shown here is derived from an EMBL/GenBank/DDBJ whole genome shotgun (WGS) entry which is preliminary data.</text>
</comment>
<dbReference type="InterPro" id="IPR024931">
    <property type="entry name" value="Importin_alpha"/>
</dbReference>
<dbReference type="InterPro" id="IPR016024">
    <property type="entry name" value="ARM-type_fold"/>
</dbReference>
<dbReference type="Pfam" id="PF01749">
    <property type="entry name" value="IBB"/>
    <property type="match status" value="1"/>
</dbReference>
<evidence type="ECO:0000313" key="5">
    <source>
        <dbReference type="EMBL" id="KAK2571396.1"/>
    </source>
</evidence>
<organism evidence="5 6">
    <name type="scientific">Acropora cervicornis</name>
    <name type="common">Staghorn coral</name>
    <dbReference type="NCBI Taxonomy" id="6130"/>
    <lineage>
        <taxon>Eukaryota</taxon>
        <taxon>Metazoa</taxon>
        <taxon>Cnidaria</taxon>
        <taxon>Anthozoa</taxon>
        <taxon>Hexacorallia</taxon>
        <taxon>Scleractinia</taxon>
        <taxon>Astrocoeniina</taxon>
        <taxon>Acroporidae</taxon>
        <taxon>Acropora</taxon>
    </lineage>
</organism>
<keyword evidence="6" id="KW-1185">Reference proteome</keyword>
<feature type="compositionally biased region" description="Basic and acidic residues" evidence="3">
    <location>
        <begin position="1"/>
        <end position="10"/>
    </location>
</feature>
<reference evidence="5" key="2">
    <citation type="journal article" date="2023" name="Science">
        <title>Genomic signatures of disease resistance in endangered staghorn corals.</title>
        <authorList>
            <person name="Vollmer S.V."/>
            <person name="Selwyn J.D."/>
            <person name="Despard B.A."/>
            <person name="Roesel C.L."/>
        </authorList>
    </citation>
    <scope>NUCLEOTIDE SEQUENCE</scope>
    <source>
        <tissue evidence="5">Whole Organism</tissue>
    </source>
</reference>
<dbReference type="GO" id="GO:0005737">
    <property type="term" value="C:cytoplasm"/>
    <property type="evidence" value="ECO:0007669"/>
    <property type="project" value="InterPro"/>
</dbReference>
<feature type="region of interest" description="Disordered" evidence="3">
    <location>
        <begin position="1"/>
        <end position="30"/>
    </location>
</feature>
<comment type="similarity">
    <text evidence="1">Belongs to the importin alpha family.</text>
</comment>
<dbReference type="GO" id="GO:0061608">
    <property type="term" value="F:nuclear import signal receptor activity"/>
    <property type="evidence" value="ECO:0007669"/>
    <property type="project" value="InterPro"/>
</dbReference>
<dbReference type="PIRSF" id="PIRSF005673">
    <property type="entry name" value="Importin_alpha"/>
    <property type="match status" value="1"/>
</dbReference>
<protein>
    <recommendedName>
        <fullName evidence="1">Importin subunit alpha</fullName>
    </recommendedName>
</protein>
<dbReference type="InterPro" id="IPR011989">
    <property type="entry name" value="ARM-like"/>
</dbReference>
<dbReference type="Gene3D" id="1.25.10.10">
    <property type="entry name" value="Leucine-rich Repeat Variant"/>
    <property type="match status" value="1"/>
</dbReference>
<dbReference type="SUPFAM" id="SSF48371">
    <property type="entry name" value="ARM repeat"/>
    <property type="match status" value="1"/>
</dbReference>
<dbReference type="AlphaFoldDB" id="A0AAD9VED1"/>
<dbReference type="EMBL" id="JARQWQ010000006">
    <property type="protein sequence ID" value="KAK2571396.1"/>
    <property type="molecule type" value="Genomic_DNA"/>
</dbReference>
<name>A0AAD9VED1_ACRCE</name>
<dbReference type="PANTHER" id="PTHR16356">
    <property type="entry name" value="TRANSMEMBRANE AND COILED-COIL DOMAIN-CONTAINING PROTEIN 6 TMCO6"/>
    <property type="match status" value="1"/>
</dbReference>
<dbReference type="GO" id="GO:0006606">
    <property type="term" value="P:protein import into nucleus"/>
    <property type="evidence" value="ECO:0007669"/>
    <property type="project" value="InterPro"/>
</dbReference>
<dbReference type="PANTHER" id="PTHR16356:SF1">
    <property type="entry name" value="TRANSMEMBRANE AND COILED-COIL DOMAIN-CONTAINING PROTEIN 6"/>
    <property type="match status" value="1"/>
</dbReference>
<keyword evidence="1" id="KW-0653">Protein transport</keyword>
<reference evidence="5" key="1">
    <citation type="journal article" date="2023" name="G3 (Bethesda)">
        <title>Whole genome assembly and annotation of the endangered Caribbean coral Acropora cervicornis.</title>
        <authorList>
            <person name="Selwyn J.D."/>
            <person name="Vollmer S.V."/>
        </authorList>
    </citation>
    <scope>NUCLEOTIDE SEQUENCE</scope>
    <source>
        <strain evidence="5">K2</strain>
    </source>
</reference>
<evidence type="ECO:0000313" key="6">
    <source>
        <dbReference type="Proteomes" id="UP001249851"/>
    </source>
</evidence>
<evidence type="ECO:0000259" key="4">
    <source>
        <dbReference type="PROSITE" id="PS51214"/>
    </source>
</evidence>
<dbReference type="PROSITE" id="PS51214">
    <property type="entry name" value="IBB"/>
    <property type="match status" value="1"/>
</dbReference>
<proteinExistence type="inferred from homology"/>
<evidence type="ECO:0000256" key="2">
    <source>
        <dbReference type="PROSITE-ProRule" id="PRU00561"/>
    </source>
</evidence>